<dbReference type="PANTHER" id="PTHR24421:SF10">
    <property type="entry name" value="NITRATE_NITRITE SENSOR PROTEIN NARQ"/>
    <property type="match status" value="1"/>
</dbReference>
<evidence type="ECO:0000313" key="12">
    <source>
        <dbReference type="EMBL" id="GIE93281.1"/>
    </source>
</evidence>
<dbReference type="InterPro" id="IPR003594">
    <property type="entry name" value="HATPase_dom"/>
</dbReference>
<evidence type="ECO:0000256" key="8">
    <source>
        <dbReference type="ARBA" id="ARBA00023012"/>
    </source>
</evidence>
<keyword evidence="13" id="KW-1185">Reference proteome</keyword>
<evidence type="ECO:0000256" key="2">
    <source>
        <dbReference type="ARBA" id="ARBA00012438"/>
    </source>
</evidence>
<feature type="domain" description="Histidine kinase/HSP90-like ATPase" evidence="10">
    <location>
        <begin position="291"/>
        <end position="378"/>
    </location>
</feature>
<evidence type="ECO:0000256" key="5">
    <source>
        <dbReference type="ARBA" id="ARBA00022741"/>
    </source>
</evidence>
<proteinExistence type="predicted"/>
<dbReference type="InterPro" id="IPR036890">
    <property type="entry name" value="HATPase_C_sf"/>
</dbReference>
<dbReference type="RefSeq" id="WP_203779312.1">
    <property type="nucleotide sequence ID" value="NZ_BOMV01000006.1"/>
</dbReference>
<evidence type="ECO:0000256" key="6">
    <source>
        <dbReference type="ARBA" id="ARBA00022777"/>
    </source>
</evidence>
<keyword evidence="3" id="KW-0597">Phosphoprotein</keyword>
<evidence type="ECO:0000313" key="13">
    <source>
        <dbReference type="Proteomes" id="UP000636960"/>
    </source>
</evidence>
<evidence type="ECO:0000256" key="1">
    <source>
        <dbReference type="ARBA" id="ARBA00000085"/>
    </source>
</evidence>
<dbReference type="GO" id="GO:0046983">
    <property type="term" value="F:protein dimerization activity"/>
    <property type="evidence" value="ECO:0007669"/>
    <property type="project" value="InterPro"/>
</dbReference>
<accession>A0A919JYH2</accession>
<dbReference type="Gene3D" id="3.30.565.10">
    <property type="entry name" value="Histidine kinase-like ATPase, C-terminal domain"/>
    <property type="match status" value="1"/>
</dbReference>
<dbReference type="EC" id="2.7.13.3" evidence="2"/>
<evidence type="ECO:0000256" key="3">
    <source>
        <dbReference type="ARBA" id="ARBA00022553"/>
    </source>
</evidence>
<keyword evidence="9" id="KW-0812">Transmembrane</keyword>
<evidence type="ECO:0000256" key="4">
    <source>
        <dbReference type="ARBA" id="ARBA00022679"/>
    </source>
</evidence>
<evidence type="ECO:0000259" key="11">
    <source>
        <dbReference type="Pfam" id="PF07730"/>
    </source>
</evidence>
<dbReference type="InterPro" id="IPR011712">
    <property type="entry name" value="Sig_transdc_His_kin_sub3_dim/P"/>
</dbReference>
<keyword evidence="9" id="KW-0472">Membrane</keyword>
<dbReference type="Proteomes" id="UP000636960">
    <property type="component" value="Unassembled WGS sequence"/>
</dbReference>
<sequence>MRGPRTRRHWLLAGLITGLLWAVVAVAETNGSKVPDGPGAGELVAALVLFGCFPLAAVLPITAMVLSVLVVPYIAILDLPGVGGAQLIAQLMLVAHAAFRAPARRTGPAAVLAWLLPATVLFLTGETSWEFVFFGVLVAFGWSVGALLRREQIRSHQFAELAAELAREREARARAAVDEERARISRELHDAVAHTVSVMTMQAGVLRRRLSDRPVERDALAQVEELGRRSVEEIRRVVGLLRPDDADGLGPPPSLRRLDDLLGHVRGAGLEVELTVTGEPAELPAALDLSAYRVVQEALTNVLRHAAATRATVEVAYRRTEVQLTVTDDGRGTGEPTGRTGGHGLVGMRERVGLFGGHLQTGPRDQGGYRVDATFPLAKAGAAR</sequence>
<dbReference type="CDD" id="cd16917">
    <property type="entry name" value="HATPase_UhpB-NarQ-NarX-like"/>
    <property type="match status" value="1"/>
</dbReference>
<name>A0A919JYH2_9ACTN</name>
<dbReference type="GO" id="GO:0000155">
    <property type="term" value="F:phosphorelay sensor kinase activity"/>
    <property type="evidence" value="ECO:0007669"/>
    <property type="project" value="InterPro"/>
</dbReference>
<dbReference type="Pfam" id="PF02518">
    <property type="entry name" value="HATPase_c"/>
    <property type="match status" value="1"/>
</dbReference>
<feature type="domain" description="Signal transduction histidine kinase subgroup 3 dimerisation and phosphoacceptor" evidence="11">
    <location>
        <begin position="180"/>
        <end position="245"/>
    </location>
</feature>
<comment type="catalytic activity">
    <reaction evidence="1">
        <text>ATP + protein L-histidine = ADP + protein N-phospho-L-histidine.</text>
        <dbReference type="EC" id="2.7.13.3"/>
    </reaction>
</comment>
<dbReference type="InterPro" id="IPR050482">
    <property type="entry name" value="Sensor_HK_TwoCompSys"/>
</dbReference>
<protein>
    <recommendedName>
        <fullName evidence="2">histidine kinase</fullName>
        <ecNumber evidence="2">2.7.13.3</ecNumber>
    </recommendedName>
</protein>
<evidence type="ECO:0000259" key="10">
    <source>
        <dbReference type="Pfam" id="PF02518"/>
    </source>
</evidence>
<feature type="transmembrane region" description="Helical" evidence="9">
    <location>
        <begin position="109"/>
        <end position="125"/>
    </location>
</feature>
<keyword evidence="9" id="KW-1133">Transmembrane helix</keyword>
<gene>
    <name evidence="12" type="ORF">Ari01nite_07460</name>
</gene>
<keyword evidence="4" id="KW-0808">Transferase</keyword>
<reference evidence="12" key="1">
    <citation type="submission" date="2021-01" db="EMBL/GenBank/DDBJ databases">
        <title>Whole genome shotgun sequence of Actinoplanes rishiriensis NBRC 108556.</title>
        <authorList>
            <person name="Komaki H."/>
            <person name="Tamura T."/>
        </authorList>
    </citation>
    <scope>NUCLEOTIDE SEQUENCE</scope>
    <source>
        <strain evidence="12">NBRC 108556</strain>
    </source>
</reference>
<dbReference type="PANTHER" id="PTHR24421">
    <property type="entry name" value="NITRATE/NITRITE SENSOR PROTEIN NARX-RELATED"/>
    <property type="match status" value="1"/>
</dbReference>
<dbReference type="GO" id="GO:0005524">
    <property type="term" value="F:ATP binding"/>
    <property type="evidence" value="ECO:0007669"/>
    <property type="project" value="UniProtKB-KW"/>
</dbReference>
<dbReference type="Gene3D" id="1.20.5.1930">
    <property type="match status" value="1"/>
</dbReference>
<keyword evidence="5" id="KW-0547">Nucleotide-binding</keyword>
<keyword evidence="8" id="KW-0902">Two-component regulatory system</keyword>
<dbReference type="Pfam" id="PF07730">
    <property type="entry name" value="HisKA_3"/>
    <property type="match status" value="1"/>
</dbReference>
<dbReference type="SUPFAM" id="SSF55874">
    <property type="entry name" value="ATPase domain of HSP90 chaperone/DNA topoisomerase II/histidine kinase"/>
    <property type="match status" value="1"/>
</dbReference>
<evidence type="ECO:0000256" key="9">
    <source>
        <dbReference type="SAM" id="Phobius"/>
    </source>
</evidence>
<keyword evidence="7" id="KW-0067">ATP-binding</keyword>
<comment type="caution">
    <text evidence="12">The sequence shown here is derived from an EMBL/GenBank/DDBJ whole genome shotgun (WGS) entry which is preliminary data.</text>
</comment>
<feature type="transmembrane region" description="Helical" evidence="9">
    <location>
        <begin position="131"/>
        <end position="148"/>
    </location>
</feature>
<dbReference type="AlphaFoldDB" id="A0A919JYH2"/>
<dbReference type="EMBL" id="BOMV01000006">
    <property type="protein sequence ID" value="GIE93281.1"/>
    <property type="molecule type" value="Genomic_DNA"/>
</dbReference>
<keyword evidence="6 12" id="KW-0418">Kinase</keyword>
<feature type="transmembrane region" description="Helical" evidence="9">
    <location>
        <begin position="43"/>
        <end position="71"/>
    </location>
</feature>
<organism evidence="12 13">
    <name type="scientific">Paractinoplanes rishiriensis</name>
    <dbReference type="NCBI Taxonomy" id="1050105"/>
    <lineage>
        <taxon>Bacteria</taxon>
        <taxon>Bacillati</taxon>
        <taxon>Actinomycetota</taxon>
        <taxon>Actinomycetes</taxon>
        <taxon>Micromonosporales</taxon>
        <taxon>Micromonosporaceae</taxon>
        <taxon>Paractinoplanes</taxon>
    </lineage>
</organism>
<dbReference type="GO" id="GO:0016020">
    <property type="term" value="C:membrane"/>
    <property type="evidence" value="ECO:0007669"/>
    <property type="project" value="InterPro"/>
</dbReference>
<evidence type="ECO:0000256" key="7">
    <source>
        <dbReference type="ARBA" id="ARBA00022840"/>
    </source>
</evidence>